<gene>
    <name evidence="1" type="ORF">A5630_11515</name>
</gene>
<dbReference type="InterPro" id="IPR044855">
    <property type="entry name" value="CoA-Trfase_III_dom3_sf"/>
</dbReference>
<sequence>MATSSTAPLQGLKIVELSSFVASPLCGLTLSQLGAQVIRIDPPGGAADVNRWPVTVDGNSIYWTGLNKGKHSVVADLHTEAGQDIVRRLITEPSSGGGIVVTNTAGRQWLSHNSLQKLRPDVITVEIVGNADGRPAVDYTVNAAVGFPAITGPTNYGGVVNHVLPAWDVACGLYAALAVVSAVRRRDQTGVGCHIRLALHDMALFVASTLGYLTEVQVNGTEREATGNDVYGTYGTDFSTSDDARFMLVALTSRHFRSLVDLTGTREAVTAIQAALGVDLFNSEADRFRHRQLLHGLFNPWFRSQPAAMVETRLADAHVLFARYRTFTDVVNAPDVQDNPLFANLDQPLIGSYLAAGSPATFDGTHFHATAASRLGADTGAYTADASQSDDEH</sequence>
<dbReference type="RefSeq" id="WP_064978698.1">
    <property type="nucleotide sequence ID" value="NZ_LZLC01000017.1"/>
</dbReference>
<name>A0A1A3HFH6_MYCMU</name>
<dbReference type="OrthoDB" id="9797653at2"/>
<comment type="caution">
    <text evidence="1">The sequence shown here is derived from an EMBL/GenBank/DDBJ whole genome shotgun (WGS) entry which is preliminary data.</text>
</comment>
<dbReference type="InterPro" id="IPR050509">
    <property type="entry name" value="CoA-transferase_III"/>
</dbReference>
<evidence type="ECO:0000313" key="1">
    <source>
        <dbReference type="EMBL" id="OBJ46439.1"/>
    </source>
</evidence>
<proteinExistence type="predicted"/>
<dbReference type="Gene3D" id="3.30.1540.10">
    <property type="entry name" value="formyl-coa transferase, domain 3"/>
    <property type="match status" value="1"/>
</dbReference>
<reference evidence="1 2" key="1">
    <citation type="submission" date="2016-06" db="EMBL/GenBank/DDBJ databases">
        <authorList>
            <person name="Kjaerup R.B."/>
            <person name="Dalgaard T.S."/>
            <person name="Juul-Madsen H.R."/>
        </authorList>
    </citation>
    <scope>NUCLEOTIDE SEQUENCE [LARGE SCALE GENOMIC DNA]</scope>
    <source>
        <strain evidence="1 2">1127319.6</strain>
    </source>
</reference>
<dbReference type="GO" id="GO:0016853">
    <property type="term" value="F:isomerase activity"/>
    <property type="evidence" value="ECO:0007669"/>
    <property type="project" value="UniProtKB-KW"/>
</dbReference>
<dbReference type="AlphaFoldDB" id="A0A1A3HFH6"/>
<dbReference type="EMBL" id="LZLC01000017">
    <property type="protein sequence ID" value="OBJ46439.1"/>
    <property type="molecule type" value="Genomic_DNA"/>
</dbReference>
<dbReference type="InterPro" id="IPR003673">
    <property type="entry name" value="CoA-Trfase_fam_III"/>
</dbReference>
<keyword evidence="1" id="KW-0413">Isomerase</keyword>
<evidence type="ECO:0000313" key="2">
    <source>
        <dbReference type="Proteomes" id="UP000093898"/>
    </source>
</evidence>
<dbReference type="Pfam" id="PF02515">
    <property type="entry name" value="CoA_transf_3"/>
    <property type="match status" value="1"/>
</dbReference>
<accession>A0A1A3HFH6</accession>
<dbReference type="SUPFAM" id="SSF89796">
    <property type="entry name" value="CoA-transferase family III (CaiB/BaiF)"/>
    <property type="match status" value="1"/>
</dbReference>
<protein>
    <submittedName>
        <fullName evidence="1">Mesaconyl-CoA isomerase</fullName>
    </submittedName>
</protein>
<dbReference type="Proteomes" id="UP000093898">
    <property type="component" value="Unassembled WGS sequence"/>
</dbReference>
<dbReference type="PANTHER" id="PTHR48228">
    <property type="entry name" value="SUCCINYL-COA--D-CITRAMALATE COA-TRANSFERASE"/>
    <property type="match status" value="1"/>
</dbReference>
<organism evidence="1 2">
    <name type="scientific">Mycolicibacterium mucogenicum</name>
    <name type="common">Mycobacterium mucogenicum</name>
    <dbReference type="NCBI Taxonomy" id="56689"/>
    <lineage>
        <taxon>Bacteria</taxon>
        <taxon>Bacillati</taxon>
        <taxon>Actinomycetota</taxon>
        <taxon>Actinomycetes</taxon>
        <taxon>Mycobacteriales</taxon>
        <taxon>Mycobacteriaceae</taxon>
        <taxon>Mycolicibacterium</taxon>
    </lineage>
</organism>
<dbReference type="PANTHER" id="PTHR48228:SF5">
    <property type="entry name" value="ALPHA-METHYLACYL-COA RACEMASE"/>
    <property type="match status" value="1"/>
</dbReference>
<dbReference type="InterPro" id="IPR023606">
    <property type="entry name" value="CoA-Trfase_III_dom_1_sf"/>
</dbReference>
<dbReference type="Gene3D" id="3.40.50.10540">
    <property type="entry name" value="Crotonobetainyl-coa:carnitine coa-transferase, domain 1"/>
    <property type="match status" value="1"/>
</dbReference>